<dbReference type="EMBL" id="JALP01000232">
    <property type="protein sequence ID" value="THG89447.1"/>
    <property type="molecule type" value="Genomic_DNA"/>
</dbReference>
<dbReference type="RefSeq" id="WP_003322453.1">
    <property type="nucleotide sequence ID" value="NZ_ALPT02000076.1"/>
</dbReference>
<evidence type="ECO:0000313" key="2">
    <source>
        <dbReference type="EMBL" id="THG89447.1"/>
    </source>
</evidence>
<dbReference type="eggNOG" id="ENOG5030D54">
    <property type="taxonomic scope" value="Bacteria"/>
</dbReference>
<dbReference type="Proteomes" id="UP000297014">
    <property type="component" value="Unassembled WGS sequence"/>
</dbReference>
<sequence length="138" mass="16505">MNQTIQFEKGIRADLYIYELNRKLLNKKCSEVNVVELTNEAIEFYSSLELPLLKGVIYKIKTEVFKKELELFGIICEKRQRLDSSLFYYQLYYISFSKHENLHLQEIKLKQSQLKKYEIDRLVVNEFYNEGAKMNGCQ</sequence>
<dbReference type="Proteomes" id="UP000002754">
    <property type="component" value="Unassembled WGS sequence"/>
</dbReference>
<evidence type="ECO:0000313" key="1">
    <source>
        <dbReference type="EMBL" id="KGA96174.1"/>
    </source>
</evidence>
<name>A0A094WEI7_ALKAL</name>
<reference evidence="1 3" key="1">
    <citation type="journal article" date="2014" name="Genome Announc.">
        <title>Draft Genome Sequence of Bacillus alcalophilus AV1934, a Classic Alkaliphile Isolated from Human Feces in 1934.</title>
        <authorList>
            <person name="Attie O."/>
            <person name="Jayaprakash A."/>
            <person name="Shah H."/>
            <person name="Paulsen I.T."/>
            <person name="Morino M."/>
            <person name="Takahashi Y."/>
            <person name="Narumi I."/>
            <person name="Sachidanandam R."/>
            <person name="Satoh K."/>
            <person name="Ito M."/>
            <person name="Krulwich T.A."/>
        </authorList>
    </citation>
    <scope>NUCLEOTIDE SEQUENCE [LARGE SCALE GENOMIC DNA]</scope>
    <source>
        <strain evidence="1 3">AV1934</strain>
    </source>
</reference>
<gene>
    <name evidence="2" type="ORF">AJ85_17725</name>
    <name evidence="1" type="ORF">BALCAV_0217945</name>
</gene>
<comment type="caution">
    <text evidence="1">The sequence shown here is derived from an EMBL/GenBank/DDBJ whole genome shotgun (WGS) entry which is preliminary data.</text>
</comment>
<protein>
    <submittedName>
        <fullName evidence="1">Uncharacterized protein</fullName>
    </submittedName>
</protein>
<accession>A0A094WEI7</accession>
<evidence type="ECO:0000313" key="4">
    <source>
        <dbReference type="Proteomes" id="UP000297014"/>
    </source>
</evidence>
<proteinExistence type="predicted"/>
<evidence type="ECO:0000313" key="3">
    <source>
        <dbReference type="Proteomes" id="UP000002754"/>
    </source>
</evidence>
<dbReference type="OrthoDB" id="9973846at2"/>
<dbReference type="AlphaFoldDB" id="A0A094WEI7"/>
<keyword evidence="3" id="KW-1185">Reference proteome</keyword>
<reference evidence="2 4" key="2">
    <citation type="submission" date="2014-01" db="EMBL/GenBank/DDBJ databases">
        <title>Draft genome sequencing of Bacillus alcalophilus CGMCC 1.3604.</title>
        <authorList>
            <person name="Yang J."/>
            <person name="Diao L."/>
            <person name="Yang S."/>
        </authorList>
    </citation>
    <scope>NUCLEOTIDE SEQUENCE [LARGE SCALE GENOMIC DNA]</scope>
    <source>
        <strain evidence="2 4">CGMCC 1.3604</strain>
    </source>
</reference>
<dbReference type="EMBL" id="ALPT02000076">
    <property type="protein sequence ID" value="KGA96174.1"/>
    <property type="molecule type" value="Genomic_DNA"/>
</dbReference>
<organism evidence="1 3">
    <name type="scientific">Alkalihalobacillus alcalophilus ATCC 27647 = CGMCC 1.3604</name>
    <dbReference type="NCBI Taxonomy" id="1218173"/>
    <lineage>
        <taxon>Bacteria</taxon>
        <taxon>Bacillati</taxon>
        <taxon>Bacillota</taxon>
        <taxon>Bacilli</taxon>
        <taxon>Bacillales</taxon>
        <taxon>Bacillaceae</taxon>
        <taxon>Alkalihalobacillus</taxon>
    </lineage>
</organism>